<feature type="transmembrane region" description="Helical" evidence="1">
    <location>
        <begin position="78"/>
        <end position="98"/>
    </location>
</feature>
<dbReference type="Pfam" id="PF20237">
    <property type="entry name" value="DUF6594"/>
    <property type="match status" value="1"/>
</dbReference>
<keyword evidence="4" id="KW-1185">Reference proteome</keyword>
<feature type="transmembrane region" description="Helical" evidence="1">
    <location>
        <begin position="52"/>
        <end position="72"/>
    </location>
</feature>
<dbReference type="EMBL" id="JAUIQD010000006">
    <property type="protein sequence ID" value="KAK3347207.1"/>
    <property type="molecule type" value="Genomic_DNA"/>
</dbReference>
<dbReference type="InterPro" id="IPR046529">
    <property type="entry name" value="DUF6594"/>
</dbReference>
<reference evidence="3" key="2">
    <citation type="submission" date="2023-06" db="EMBL/GenBank/DDBJ databases">
        <authorList>
            <consortium name="Lawrence Berkeley National Laboratory"/>
            <person name="Haridas S."/>
            <person name="Hensen N."/>
            <person name="Bonometti L."/>
            <person name="Westerberg I."/>
            <person name="Brannstrom I.O."/>
            <person name="Guillou S."/>
            <person name="Cros-Aarteil S."/>
            <person name="Calhoun S."/>
            <person name="Kuo A."/>
            <person name="Mondo S."/>
            <person name="Pangilinan J."/>
            <person name="Riley R."/>
            <person name="Labutti K."/>
            <person name="Andreopoulos B."/>
            <person name="Lipzen A."/>
            <person name="Chen C."/>
            <person name="Yanf M."/>
            <person name="Daum C."/>
            <person name="Ng V."/>
            <person name="Clum A."/>
            <person name="Steindorff A."/>
            <person name="Ohm R."/>
            <person name="Martin F."/>
            <person name="Silar P."/>
            <person name="Natvig D."/>
            <person name="Lalanne C."/>
            <person name="Gautier V."/>
            <person name="Ament-Velasquez S.L."/>
            <person name="Kruys A."/>
            <person name="Hutchinson M.I."/>
            <person name="Powell A.J."/>
            <person name="Barry K."/>
            <person name="Miller A.N."/>
            <person name="Grigoriev I.V."/>
            <person name="Debuchy R."/>
            <person name="Gladieux P."/>
            <person name="Thoren M.H."/>
            <person name="Johannesson H."/>
        </authorList>
    </citation>
    <scope>NUCLEOTIDE SEQUENCE</scope>
    <source>
        <strain evidence="3">CBS 955.72</strain>
    </source>
</reference>
<evidence type="ECO:0000256" key="1">
    <source>
        <dbReference type="SAM" id="Phobius"/>
    </source>
</evidence>
<protein>
    <recommendedName>
        <fullName evidence="2">DUF6594 domain-containing protein</fullName>
    </recommendedName>
</protein>
<keyword evidence="1" id="KW-0812">Transmembrane</keyword>
<reference evidence="3" key="1">
    <citation type="journal article" date="2023" name="Mol. Phylogenet. Evol.">
        <title>Genome-scale phylogeny and comparative genomics of the fungal order Sordariales.</title>
        <authorList>
            <person name="Hensen N."/>
            <person name="Bonometti L."/>
            <person name="Westerberg I."/>
            <person name="Brannstrom I.O."/>
            <person name="Guillou S."/>
            <person name="Cros-Aarteil S."/>
            <person name="Calhoun S."/>
            <person name="Haridas S."/>
            <person name="Kuo A."/>
            <person name="Mondo S."/>
            <person name="Pangilinan J."/>
            <person name="Riley R."/>
            <person name="LaButti K."/>
            <person name="Andreopoulos B."/>
            <person name="Lipzen A."/>
            <person name="Chen C."/>
            <person name="Yan M."/>
            <person name="Daum C."/>
            <person name="Ng V."/>
            <person name="Clum A."/>
            <person name="Steindorff A."/>
            <person name="Ohm R.A."/>
            <person name="Martin F."/>
            <person name="Silar P."/>
            <person name="Natvig D.O."/>
            <person name="Lalanne C."/>
            <person name="Gautier V."/>
            <person name="Ament-Velasquez S.L."/>
            <person name="Kruys A."/>
            <person name="Hutchinson M.I."/>
            <person name="Powell A.J."/>
            <person name="Barry K."/>
            <person name="Miller A.N."/>
            <person name="Grigoriev I.V."/>
            <person name="Debuchy R."/>
            <person name="Gladieux P."/>
            <person name="Hiltunen Thoren M."/>
            <person name="Johannesson H."/>
        </authorList>
    </citation>
    <scope>NUCLEOTIDE SEQUENCE</scope>
    <source>
        <strain evidence="3">CBS 955.72</strain>
    </source>
</reference>
<feature type="domain" description="DUF6594" evidence="2">
    <location>
        <begin position="21"/>
        <end position="105"/>
    </location>
</feature>
<organism evidence="3 4">
    <name type="scientific">Lasiosphaeria hispida</name>
    <dbReference type="NCBI Taxonomy" id="260671"/>
    <lineage>
        <taxon>Eukaryota</taxon>
        <taxon>Fungi</taxon>
        <taxon>Dikarya</taxon>
        <taxon>Ascomycota</taxon>
        <taxon>Pezizomycotina</taxon>
        <taxon>Sordariomycetes</taxon>
        <taxon>Sordariomycetidae</taxon>
        <taxon>Sordariales</taxon>
        <taxon>Lasiosphaeriaceae</taxon>
        <taxon>Lasiosphaeria</taxon>
    </lineage>
</organism>
<keyword evidence="1" id="KW-0472">Membrane</keyword>
<keyword evidence="1" id="KW-1133">Transmembrane helix</keyword>
<comment type="caution">
    <text evidence="3">The sequence shown here is derived from an EMBL/GenBank/DDBJ whole genome shotgun (WGS) entry which is preliminary data.</text>
</comment>
<sequence length="113" mass="12569">MSPAGLPNPSAPRRILLQPNRFLGFFEKDVRHIAAHDMEAAYYYEGGSVDRLAIIMMLIVVLVMLIAPLWILQALGGIHLKLGIISAFSVLWLVILGYGAPARARMIVFVFYT</sequence>
<accession>A0AAJ0MBI1</accession>
<dbReference type="AlphaFoldDB" id="A0AAJ0MBI1"/>
<name>A0AAJ0MBI1_9PEZI</name>
<dbReference type="Proteomes" id="UP001275084">
    <property type="component" value="Unassembled WGS sequence"/>
</dbReference>
<proteinExistence type="predicted"/>
<evidence type="ECO:0000313" key="3">
    <source>
        <dbReference type="EMBL" id="KAK3347207.1"/>
    </source>
</evidence>
<gene>
    <name evidence="3" type="ORF">B0T25DRAFT_297022</name>
</gene>
<evidence type="ECO:0000313" key="4">
    <source>
        <dbReference type="Proteomes" id="UP001275084"/>
    </source>
</evidence>
<evidence type="ECO:0000259" key="2">
    <source>
        <dbReference type="Pfam" id="PF20237"/>
    </source>
</evidence>